<dbReference type="Proteomes" id="UP000279833">
    <property type="component" value="Unassembled WGS sequence"/>
</dbReference>
<evidence type="ECO:0000313" key="4">
    <source>
        <dbReference type="WBParaSite" id="SCUD_0000694801-mRNA-1"/>
    </source>
</evidence>
<dbReference type="WBParaSite" id="SCUD_0000694801-mRNA-1">
    <property type="protein sequence ID" value="SCUD_0000694801-mRNA-1"/>
    <property type="gene ID" value="SCUD_0000694801"/>
</dbReference>
<feature type="compositionally biased region" description="Basic and acidic residues" evidence="1">
    <location>
        <begin position="84"/>
        <end position="103"/>
    </location>
</feature>
<organism evidence="4">
    <name type="scientific">Schistosoma curassoni</name>
    <dbReference type="NCBI Taxonomy" id="6186"/>
    <lineage>
        <taxon>Eukaryota</taxon>
        <taxon>Metazoa</taxon>
        <taxon>Spiralia</taxon>
        <taxon>Lophotrochozoa</taxon>
        <taxon>Platyhelminthes</taxon>
        <taxon>Trematoda</taxon>
        <taxon>Digenea</taxon>
        <taxon>Strigeidida</taxon>
        <taxon>Schistosomatoidea</taxon>
        <taxon>Schistosomatidae</taxon>
        <taxon>Schistosoma</taxon>
    </lineage>
</organism>
<evidence type="ECO:0000256" key="1">
    <source>
        <dbReference type="SAM" id="MobiDB-lite"/>
    </source>
</evidence>
<sequence length="121" mass="13825">MYAVGFMILSTQNTSDILARHYQQKPTMGENKPAPRGGCGQEEALEVDRTYIKEGTQMRHSSGPHREPSKSKEERKTRGHNRPKNGDRHEKNEQQFDGTRKEGPVQSGSEIASRRPLLHWE</sequence>
<reference evidence="2 3" key="2">
    <citation type="submission" date="2018-11" db="EMBL/GenBank/DDBJ databases">
        <authorList>
            <consortium name="Pathogen Informatics"/>
        </authorList>
    </citation>
    <scope>NUCLEOTIDE SEQUENCE [LARGE SCALE GENOMIC DNA]</scope>
    <source>
        <strain evidence="2">Dakar</strain>
        <strain evidence="3">Dakar, Senegal</strain>
    </source>
</reference>
<evidence type="ECO:0000313" key="2">
    <source>
        <dbReference type="EMBL" id="VDP24246.1"/>
    </source>
</evidence>
<keyword evidence="3" id="KW-1185">Reference proteome</keyword>
<protein>
    <submittedName>
        <fullName evidence="4">RAGE</fullName>
    </submittedName>
</protein>
<dbReference type="AlphaFoldDB" id="A0A183JW53"/>
<accession>A0A183JW53</accession>
<feature type="region of interest" description="Disordered" evidence="1">
    <location>
        <begin position="20"/>
        <end position="121"/>
    </location>
</feature>
<reference evidence="4" key="1">
    <citation type="submission" date="2016-06" db="UniProtKB">
        <authorList>
            <consortium name="WormBaseParasite"/>
        </authorList>
    </citation>
    <scope>IDENTIFICATION</scope>
</reference>
<dbReference type="EMBL" id="UZAK01032212">
    <property type="protein sequence ID" value="VDP24246.1"/>
    <property type="molecule type" value="Genomic_DNA"/>
</dbReference>
<evidence type="ECO:0000313" key="3">
    <source>
        <dbReference type="Proteomes" id="UP000279833"/>
    </source>
</evidence>
<feature type="compositionally biased region" description="Basic and acidic residues" evidence="1">
    <location>
        <begin position="64"/>
        <end position="76"/>
    </location>
</feature>
<gene>
    <name evidence="2" type="ORF">SCUD_LOCUS6948</name>
</gene>
<name>A0A183JW53_9TREM</name>
<proteinExistence type="predicted"/>